<sequence length="57" mass="6109">MPREARDTMSLRSEFVLPAFSTVHNLMARNGLLPGLVAAAPATGRFEHAEPALADGF</sequence>
<evidence type="ECO:0000313" key="3">
    <source>
        <dbReference type="Proteomes" id="UP000254817"/>
    </source>
</evidence>
<organism evidence="2 3">
    <name type="scientific">Escherichia coli</name>
    <dbReference type="NCBI Taxonomy" id="562"/>
    <lineage>
        <taxon>Bacteria</taxon>
        <taxon>Pseudomonadati</taxon>
        <taxon>Pseudomonadota</taxon>
        <taxon>Gammaproteobacteria</taxon>
        <taxon>Enterobacterales</taxon>
        <taxon>Enterobacteriaceae</taxon>
        <taxon>Escherichia</taxon>
    </lineage>
</organism>
<keyword evidence="2" id="KW-0238">DNA-binding</keyword>
<dbReference type="EMBL" id="UGAW01000001">
    <property type="protein sequence ID" value="STG52185.1"/>
    <property type="molecule type" value="Genomic_DNA"/>
</dbReference>
<proteinExistence type="predicted"/>
<name>A0A2Y0P836_ECOLX</name>
<gene>
    <name evidence="2" type="primary">yagA_2</name>
    <name evidence="1" type="ORF">FGAF848_39780</name>
    <name evidence="2" type="ORF">NCTC11112_02678</name>
</gene>
<dbReference type="EMBL" id="CAUZHL010000005">
    <property type="protein sequence ID" value="CAK1214138.1"/>
    <property type="molecule type" value="Genomic_DNA"/>
</dbReference>
<reference evidence="2 3" key="1">
    <citation type="submission" date="2018-06" db="EMBL/GenBank/DDBJ databases">
        <authorList>
            <consortium name="Pathogen Informatics"/>
            <person name="Doyle S."/>
        </authorList>
    </citation>
    <scope>NUCLEOTIDE SEQUENCE [LARGE SCALE GENOMIC DNA]</scope>
    <source>
        <strain evidence="2 3">NCTC11112</strain>
    </source>
</reference>
<evidence type="ECO:0000313" key="2">
    <source>
        <dbReference type="EMBL" id="STG52185.1"/>
    </source>
</evidence>
<reference evidence="1" key="2">
    <citation type="submission" date="2023-10" db="EMBL/GenBank/DDBJ databases">
        <authorList>
            <person name="Leclercq S."/>
        </authorList>
    </citation>
    <scope>NUCLEOTIDE SEQUENCE</scope>
    <source>
        <strain evidence="1">F848</strain>
    </source>
</reference>
<dbReference type="Proteomes" id="UP001190091">
    <property type="component" value="Unassembled WGS sequence"/>
</dbReference>
<evidence type="ECO:0000313" key="1">
    <source>
        <dbReference type="EMBL" id="CAK1214138.1"/>
    </source>
</evidence>
<accession>A0A2Y0P836</accession>
<dbReference type="AlphaFoldDB" id="A0A2Y0P836"/>
<protein>
    <submittedName>
        <fullName evidence="2">CP4-6 prophage DNA-binding transcriptional regulator</fullName>
    </submittedName>
</protein>
<dbReference type="Proteomes" id="UP000254817">
    <property type="component" value="Unassembled WGS sequence"/>
</dbReference>
<dbReference type="GO" id="GO:0003677">
    <property type="term" value="F:DNA binding"/>
    <property type="evidence" value="ECO:0007669"/>
    <property type="project" value="UniProtKB-KW"/>
</dbReference>